<dbReference type="Gene3D" id="3.40.50.720">
    <property type="entry name" value="NAD(P)-binding Rossmann-like Domain"/>
    <property type="match status" value="1"/>
</dbReference>
<evidence type="ECO:0000256" key="1">
    <source>
        <dbReference type="ARBA" id="ARBA00023002"/>
    </source>
</evidence>
<accession>A0A4P8IST1</accession>
<dbReference type="SUPFAM" id="SSF51735">
    <property type="entry name" value="NAD(P)-binding Rossmann-fold domains"/>
    <property type="match status" value="1"/>
</dbReference>
<keyword evidence="3" id="KW-1185">Reference proteome</keyword>
<dbReference type="EMBL" id="CP040078">
    <property type="protein sequence ID" value="QCP52132.1"/>
    <property type="molecule type" value="Genomic_DNA"/>
</dbReference>
<organism evidence="2 3">
    <name type="scientific">Trinickia violacea</name>
    <dbReference type="NCBI Taxonomy" id="2571746"/>
    <lineage>
        <taxon>Bacteria</taxon>
        <taxon>Pseudomonadati</taxon>
        <taxon>Pseudomonadota</taxon>
        <taxon>Betaproteobacteria</taxon>
        <taxon>Burkholderiales</taxon>
        <taxon>Burkholderiaceae</taxon>
        <taxon>Trinickia</taxon>
    </lineage>
</organism>
<dbReference type="CDD" id="cd05327">
    <property type="entry name" value="retinol-DH_like_SDR_c_like"/>
    <property type="match status" value="1"/>
</dbReference>
<dbReference type="KEGG" id="tvl:FAZ95_23365"/>
<reference evidence="2 3" key="1">
    <citation type="submission" date="2019-05" db="EMBL/GenBank/DDBJ databases">
        <title>Burkholderia sp. DHOD12, isolated from subtropical forest soil.</title>
        <authorList>
            <person name="Gao Z.-H."/>
            <person name="Qiu L.-H."/>
        </authorList>
    </citation>
    <scope>NUCLEOTIDE SEQUENCE [LARGE SCALE GENOMIC DNA]</scope>
    <source>
        <strain evidence="2 3">DHOD12</strain>
    </source>
</reference>
<evidence type="ECO:0000313" key="3">
    <source>
        <dbReference type="Proteomes" id="UP000298656"/>
    </source>
</evidence>
<proteinExistence type="predicted"/>
<gene>
    <name evidence="2" type="ORF">FAZ95_23365</name>
</gene>
<evidence type="ECO:0000313" key="2">
    <source>
        <dbReference type="EMBL" id="QCP52132.1"/>
    </source>
</evidence>
<dbReference type="OrthoDB" id="109589at2"/>
<protein>
    <submittedName>
        <fullName evidence="2">SDR family NAD(P)-dependent oxidoreductase</fullName>
    </submittedName>
</protein>
<dbReference type="InterPro" id="IPR002347">
    <property type="entry name" value="SDR_fam"/>
</dbReference>
<dbReference type="PANTHER" id="PTHR43157">
    <property type="entry name" value="PHOSPHATIDYLINOSITOL-GLYCAN BIOSYNTHESIS CLASS F PROTEIN-RELATED"/>
    <property type="match status" value="1"/>
</dbReference>
<dbReference type="InterPro" id="IPR036291">
    <property type="entry name" value="NAD(P)-bd_dom_sf"/>
</dbReference>
<dbReference type="AlphaFoldDB" id="A0A4P8IST1"/>
<dbReference type="NCBIfam" id="NF004513">
    <property type="entry name" value="PRK05854.1"/>
    <property type="match status" value="1"/>
</dbReference>
<dbReference type="NCBIfam" id="NF004846">
    <property type="entry name" value="PRK06197.1"/>
    <property type="match status" value="1"/>
</dbReference>
<keyword evidence="1" id="KW-0560">Oxidoreductase</keyword>
<sequence length="315" mass="33540">MSKPWNPGDIAPQTGRRVIVTGANSGIGYHTAAILARHGAEVVLACRDEGRGASALARLRGEVPTAQAQLAQLDLASLASVRAFADRELALRKPLHLLVNNAGVMAPPRRLETADGFELQFGTNVLGHFALTGLLLPALEMAADSSLERPRVVTIASIAHKQGRLDFDNLQATRRYRPMFAYRQSKLANLMFAFELDRRLRAAQSRVMSVAAHPGVANTNLFRSGDHSPANRAARAALGGFIGAVLNSDLAGALPTLYAATAPGVVDGGYYGPLGLFEARGQRVGPATVASQARDEADARRLWQACEALTGTAFR</sequence>
<dbReference type="Proteomes" id="UP000298656">
    <property type="component" value="Chromosome 2"/>
</dbReference>
<dbReference type="GO" id="GO:0016491">
    <property type="term" value="F:oxidoreductase activity"/>
    <property type="evidence" value="ECO:0007669"/>
    <property type="project" value="UniProtKB-KW"/>
</dbReference>
<name>A0A4P8IST1_9BURK</name>
<dbReference type="Pfam" id="PF00106">
    <property type="entry name" value="adh_short"/>
    <property type="match status" value="1"/>
</dbReference>
<dbReference type="RefSeq" id="WP_137334905.1">
    <property type="nucleotide sequence ID" value="NZ_CP040078.1"/>
</dbReference>
<dbReference type="PANTHER" id="PTHR43157:SF30">
    <property type="entry name" value="RETINOL DEHYDROGENASE 11-LIKE"/>
    <property type="match status" value="1"/>
</dbReference>
<dbReference type="PRINTS" id="PR00081">
    <property type="entry name" value="GDHRDH"/>
</dbReference>